<dbReference type="PROSITE" id="PS00166">
    <property type="entry name" value="ENOYL_COA_HYDRATASE"/>
    <property type="match status" value="1"/>
</dbReference>
<evidence type="ECO:0000256" key="1">
    <source>
        <dbReference type="ARBA" id="ARBA00023235"/>
    </source>
</evidence>
<evidence type="ECO:0000256" key="2">
    <source>
        <dbReference type="ARBA" id="ARBA00023239"/>
    </source>
</evidence>
<dbReference type="InterPro" id="IPR001753">
    <property type="entry name" value="Enoyl-CoA_hydra/iso"/>
</dbReference>
<name>A0A7V7FZF3_9GAMM</name>
<reference evidence="5 6" key="1">
    <citation type="submission" date="2019-08" db="EMBL/GenBank/DDBJ databases">
        <title>Bioinformatics analysis of the strain L3 and L5.</title>
        <authorList>
            <person name="Li X."/>
        </authorList>
    </citation>
    <scope>NUCLEOTIDE SEQUENCE [LARGE SCALE GENOMIC DNA]</scope>
    <source>
        <strain evidence="5 6">L5</strain>
    </source>
</reference>
<protein>
    <submittedName>
        <fullName evidence="5">Enoyl-CoA hydratase/isomerase family protein</fullName>
    </submittedName>
</protein>
<dbReference type="Pfam" id="PF00378">
    <property type="entry name" value="ECH_1"/>
    <property type="match status" value="1"/>
</dbReference>
<dbReference type="PANTHER" id="PTHR23309">
    <property type="entry name" value="3-HYDROXYACYL-COA DEHYROGENASE"/>
    <property type="match status" value="1"/>
</dbReference>
<sequence>MAQDDGALHRYVTSSCHVPRRLSPTHHTARRPMSRAVTLIREGGCARITLFNPPVNALSRRLRRELFAALCDAEGDDAVEWILLRAGGRCFSAGADMGELDRLHEAPSLPELTRAIESGPKPCVAWLHGAVLGGGLELAMACDYRIGPPELRLGLPQIALGLIPCAGGTQRLPRLVGLAAALRLLLSGDTIGAGEAQRLGLIDRIAPRLHAEAEQQQEAWKQAAHGVRRTRDRRIRVPVADVAGWLDVQYRALPQEERDNPACNRMLAALRAAVYEPFDEGLRREWALHLECLESPEHRDRVEARLAAGQGGRRCAVPKAS</sequence>
<organism evidence="5 6">
    <name type="scientific">Billgrantia pellis</name>
    <dbReference type="NCBI Taxonomy" id="2606936"/>
    <lineage>
        <taxon>Bacteria</taxon>
        <taxon>Pseudomonadati</taxon>
        <taxon>Pseudomonadota</taxon>
        <taxon>Gammaproteobacteria</taxon>
        <taxon>Oceanospirillales</taxon>
        <taxon>Halomonadaceae</taxon>
        <taxon>Billgrantia</taxon>
    </lineage>
</organism>
<evidence type="ECO:0000256" key="4">
    <source>
        <dbReference type="RuleBase" id="RU003707"/>
    </source>
</evidence>
<dbReference type="SUPFAM" id="SSF52096">
    <property type="entry name" value="ClpP/crotonase"/>
    <property type="match status" value="1"/>
</dbReference>
<evidence type="ECO:0000313" key="5">
    <source>
        <dbReference type="EMBL" id="KAA0009743.1"/>
    </source>
</evidence>
<dbReference type="GO" id="GO:0016853">
    <property type="term" value="F:isomerase activity"/>
    <property type="evidence" value="ECO:0007669"/>
    <property type="project" value="UniProtKB-KW"/>
</dbReference>
<dbReference type="GO" id="GO:0006635">
    <property type="term" value="P:fatty acid beta-oxidation"/>
    <property type="evidence" value="ECO:0007669"/>
    <property type="project" value="TreeGrafter"/>
</dbReference>
<gene>
    <name evidence="5" type="ORF">F0A17_19730</name>
</gene>
<dbReference type="InterPro" id="IPR029045">
    <property type="entry name" value="ClpP/crotonase-like_dom_sf"/>
</dbReference>
<keyword evidence="6" id="KW-1185">Reference proteome</keyword>
<keyword evidence="2" id="KW-0456">Lyase</keyword>
<dbReference type="CDD" id="cd06558">
    <property type="entry name" value="crotonase-like"/>
    <property type="match status" value="1"/>
</dbReference>
<dbReference type="Gene3D" id="3.90.226.10">
    <property type="entry name" value="2-enoyl-CoA Hydratase, Chain A, domain 1"/>
    <property type="match status" value="1"/>
</dbReference>
<comment type="caution">
    <text evidence="5">The sequence shown here is derived from an EMBL/GenBank/DDBJ whole genome shotgun (WGS) entry which is preliminary data.</text>
</comment>
<dbReference type="InterPro" id="IPR018376">
    <property type="entry name" value="Enoyl-CoA_hyd/isom_CS"/>
</dbReference>
<dbReference type="EMBL" id="VTPY01000009">
    <property type="protein sequence ID" value="KAA0009743.1"/>
    <property type="molecule type" value="Genomic_DNA"/>
</dbReference>
<dbReference type="Proteomes" id="UP000486760">
    <property type="component" value="Unassembled WGS sequence"/>
</dbReference>
<dbReference type="GO" id="GO:0003857">
    <property type="term" value="F:(3S)-3-hydroxyacyl-CoA dehydrogenase (NAD+) activity"/>
    <property type="evidence" value="ECO:0007669"/>
    <property type="project" value="TreeGrafter"/>
</dbReference>
<comment type="similarity">
    <text evidence="4">Belongs to the enoyl-CoA hydratase/isomerase family.</text>
</comment>
<evidence type="ECO:0000256" key="3">
    <source>
        <dbReference type="ARBA" id="ARBA00023268"/>
    </source>
</evidence>
<evidence type="ECO:0000313" key="6">
    <source>
        <dbReference type="Proteomes" id="UP000486760"/>
    </source>
</evidence>
<keyword evidence="1 5" id="KW-0413">Isomerase</keyword>
<keyword evidence="3" id="KW-0511">Multifunctional enzyme</keyword>
<dbReference type="PANTHER" id="PTHR23309:SF49">
    <property type="entry name" value="PEROXISOMAL BIFUNCTIONAL ENZYME"/>
    <property type="match status" value="1"/>
</dbReference>
<proteinExistence type="inferred from homology"/>
<dbReference type="GO" id="GO:0016829">
    <property type="term" value="F:lyase activity"/>
    <property type="evidence" value="ECO:0007669"/>
    <property type="project" value="UniProtKB-KW"/>
</dbReference>
<dbReference type="AlphaFoldDB" id="A0A7V7FZF3"/>
<accession>A0A7V7FZF3</accession>